<proteinExistence type="predicted"/>
<evidence type="ECO:0000256" key="1">
    <source>
        <dbReference type="SAM" id="MobiDB-lite"/>
    </source>
</evidence>
<keyword evidence="5" id="KW-1185">Reference proteome</keyword>
<name>A0A8T8HZJ6_9PSEU</name>
<reference evidence="3" key="2">
    <citation type="submission" date="2021-04" db="EMBL/GenBank/DDBJ databases">
        <title>Saccharothrix algeriensis WGS.</title>
        <authorList>
            <person name="Stuskova K."/>
            <person name="Hakalova E."/>
            <person name="Tebbal A.B."/>
            <person name="Eichmeier A."/>
        </authorList>
    </citation>
    <scope>NUCLEOTIDE SEQUENCE</scope>
    <source>
        <strain evidence="3">NRRL B-24137</strain>
    </source>
</reference>
<evidence type="ECO:0000313" key="2">
    <source>
        <dbReference type="EMBL" id="MBM7809647.1"/>
    </source>
</evidence>
<gene>
    <name evidence="3" type="ORF">J7S33_02720</name>
    <name evidence="2" type="ORF">JOE68_000512</name>
</gene>
<dbReference type="EMBL" id="CP072788">
    <property type="protein sequence ID" value="QTR03952.1"/>
    <property type="molecule type" value="Genomic_DNA"/>
</dbReference>
<feature type="compositionally biased region" description="Low complexity" evidence="1">
    <location>
        <begin position="34"/>
        <end position="45"/>
    </location>
</feature>
<evidence type="ECO:0000313" key="3">
    <source>
        <dbReference type="EMBL" id="QTR03952.1"/>
    </source>
</evidence>
<dbReference type="AlphaFoldDB" id="A0A8T8HZJ6"/>
<evidence type="ECO:0000313" key="5">
    <source>
        <dbReference type="Proteomes" id="UP001195724"/>
    </source>
</evidence>
<feature type="region of interest" description="Disordered" evidence="1">
    <location>
        <begin position="1"/>
        <end position="73"/>
    </location>
</feature>
<feature type="compositionally biased region" description="Acidic residues" evidence="1">
    <location>
        <begin position="63"/>
        <end position="73"/>
    </location>
</feature>
<dbReference type="Proteomes" id="UP001195724">
    <property type="component" value="Unassembled WGS sequence"/>
</dbReference>
<evidence type="ECO:0000313" key="4">
    <source>
        <dbReference type="Proteomes" id="UP000671828"/>
    </source>
</evidence>
<accession>A0A8T8HZJ6</accession>
<dbReference type="EMBL" id="JAFBCL010000001">
    <property type="protein sequence ID" value="MBM7809647.1"/>
    <property type="molecule type" value="Genomic_DNA"/>
</dbReference>
<sequence>MTAPEPGPLPDEAAEADALEQRVTATEADEVDDGPPAATGTDAAPLEANPADVAEQQQAVPLDPDDGPAADDL</sequence>
<dbReference type="Proteomes" id="UP000671828">
    <property type="component" value="Chromosome"/>
</dbReference>
<dbReference type="RefSeq" id="WP_204840736.1">
    <property type="nucleotide sequence ID" value="NZ_JAFBCL010000001.1"/>
</dbReference>
<reference evidence="2 5" key="1">
    <citation type="submission" date="2021-01" db="EMBL/GenBank/DDBJ databases">
        <title>Sequencing the genomes of 1000 actinobacteria strains.</title>
        <authorList>
            <person name="Klenk H.-P."/>
        </authorList>
    </citation>
    <scope>NUCLEOTIDE SEQUENCE [LARGE SCALE GENOMIC DNA]</scope>
    <source>
        <strain evidence="2 5">DSM 44581</strain>
    </source>
</reference>
<protein>
    <submittedName>
        <fullName evidence="3">Uncharacterized protein</fullName>
    </submittedName>
</protein>
<organism evidence="3 4">
    <name type="scientific">Saccharothrix algeriensis</name>
    <dbReference type="NCBI Taxonomy" id="173560"/>
    <lineage>
        <taxon>Bacteria</taxon>
        <taxon>Bacillati</taxon>
        <taxon>Actinomycetota</taxon>
        <taxon>Actinomycetes</taxon>
        <taxon>Pseudonocardiales</taxon>
        <taxon>Pseudonocardiaceae</taxon>
        <taxon>Saccharothrix</taxon>
    </lineage>
</organism>